<protein>
    <submittedName>
        <fullName evidence="1">Mitochondrial enolase superfamily member 1</fullName>
    </submittedName>
</protein>
<sequence>MMKRKVNEGRAVDIVYLDFSKAIDSIFHNTLIDKLKYGLGKWETCWAQSVVIGSTKSSWRPVSSAALQGWILGLILLNVFINDLDDENKCTLSKFADDPKLEGVLIRQLAMLLFRGTSTGWRNGSAGASWSSTKVNADAGISEQPTTDTSTGLGADWLESSSADKDLEVHMDNRLTRSQQRVLMIEAANCLLGCIK</sequence>
<name>A0ABC9W091_GRUJA</name>
<proteinExistence type="predicted"/>
<dbReference type="PANTHER" id="PTHR33332">
    <property type="entry name" value="REVERSE TRANSCRIPTASE DOMAIN-CONTAINING PROTEIN"/>
    <property type="match status" value="1"/>
</dbReference>
<reference evidence="1 2" key="1">
    <citation type="submission" date="2024-06" db="EMBL/GenBank/DDBJ databases">
        <title>The draft genome of Grus japonensis, version 3.</title>
        <authorList>
            <person name="Nabeshima K."/>
            <person name="Suzuki S."/>
            <person name="Onuma M."/>
        </authorList>
    </citation>
    <scope>NUCLEOTIDE SEQUENCE [LARGE SCALE GENOMIC DNA]</scope>
    <source>
        <strain evidence="1 2">451A</strain>
    </source>
</reference>
<dbReference type="Proteomes" id="UP001623348">
    <property type="component" value="Unassembled WGS sequence"/>
</dbReference>
<comment type="caution">
    <text evidence="1">The sequence shown here is derived from an EMBL/GenBank/DDBJ whole genome shotgun (WGS) entry which is preliminary data.</text>
</comment>
<evidence type="ECO:0000313" key="1">
    <source>
        <dbReference type="EMBL" id="GAB0178756.1"/>
    </source>
</evidence>
<dbReference type="AlphaFoldDB" id="A0ABC9W091"/>
<accession>A0ABC9W091</accession>
<evidence type="ECO:0000313" key="2">
    <source>
        <dbReference type="Proteomes" id="UP001623348"/>
    </source>
</evidence>
<organism evidence="1 2">
    <name type="scientific">Grus japonensis</name>
    <name type="common">Japanese crane</name>
    <name type="synonym">Red-crowned crane</name>
    <dbReference type="NCBI Taxonomy" id="30415"/>
    <lineage>
        <taxon>Eukaryota</taxon>
        <taxon>Metazoa</taxon>
        <taxon>Chordata</taxon>
        <taxon>Craniata</taxon>
        <taxon>Vertebrata</taxon>
        <taxon>Euteleostomi</taxon>
        <taxon>Archelosauria</taxon>
        <taxon>Archosauria</taxon>
        <taxon>Dinosauria</taxon>
        <taxon>Saurischia</taxon>
        <taxon>Theropoda</taxon>
        <taxon>Coelurosauria</taxon>
        <taxon>Aves</taxon>
        <taxon>Neognathae</taxon>
        <taxon>Neoaves</taxon>
        <taxon>Gruiformes</taxon>
        <taxon>Gruidae</taxon>
        <taxon>Grus</taxon>
    </lineage>
</organism>
<dbReference type="EMBL" id="BAAFJT010000001">
    <property type="protein sequence ID" value="GAB0178756.1"/>
    <property type="molecule type" value="Genomic_DNA"/>
</dbReference>
<keyword evidence="2" id="KW-1185">Reference proteome</keyword>
<gene>
    <name evidence="1" type="ORF">GRJ2_000340900</name>
</gene>